<keyword evidence="6 10" id="KW-1133">Transmembrane helix</keyword>
<proteinExistence type="evidence at transcript level"/>
<keyword evidence="9 10" id="KW-0807">Transducer</keyword>
<keyword evidence="5 10" id="KW-0552">Olfaction</keyword>
<dbReference type="GO" id="GO:0005886">
    <property type="term" value="C:plasma membrane"/>
    <property type="evidence" value="ECO:0007669"/>
    <property type="project" value="UniProtKB-SubCell"/>
</dbReference>
<feature type="transmembrane region" description="Helical" evidence="10">
    <location>
        <begin position="73"/>
        <end position="94"/>
    </location>
</feature>
<accession>A0A1B3B787</accession>
<evidence type="ECO:0000256" key="7">
    <source>
        <dbReference type="ARBA" id="ARBA00023136"/>
    </source>
</evidence>
<dbReference type="InterPro" id="IPR004117">
    <property type="entry name" value="7tm6_olfct_rcpt"/>
</dbReference>
<name>A0A1B3B787_ATHLE</name>
<comment type="subcellular location">
    <subcellularLocation>
        <location evidence="1 10">Cell membrane</location>
        <topology evidence="1 10">Multi-pass membrane protein</topology>
    </subcellularLocation>
</comment>
<dbReference type="Pfam" id="PF02949">
    <property type="entry name" value="7tm_6"/>
    <property type="match status" value="1"/>
</dbReference>
<evidence type="ECO:0000256" key="5">
    <source>
        <dbReference type="ARBA" id="ARBA00022725"/>
    </source>
</evidence>
<keyword evidence="8 10" id="KW-0675">Receptor</keyword>
<dbReference type="GO" id="GO:0005549">
    <property type="term" value="F:odorant binding"/>
    <property type="evidence" value="ECO:0007669"/>
    <property type="project" value="InterPro"/>
</dbReference>
<comment type="caution">
    <text evidence="10">Lacks conserved residue(s) required for the propagation of feature annotation.</text>
</comment>
<evidence type="ECO:0000256" key="6">
    <source>
        <dbReference type="ARBA" id="ARBA00022989"/>
    </source>
</evidence>
<keyword evidence="4 10" id="KW-0812">Transmembrane</keyword>
<keyword evidence="3 10" id="KW-0716">Sensory transduction</keyword>
<organism evidence="11">
    <name type="scientific">Athetis lepigone</name>
    <name type="common">Moth</name>
    <name type="synonym">Proxenus lepigone</name>
    <dbReference type="NCBI Taxonomy" id="1223490"/>
    <lineage>
        <taxon>Eukaryota</taxon>
        <taxon>Metazoa</taxon>
        <taxon>Ecdysozoa</taxon>
        <taxon>Arthropoda</taxon>
        <taxon>Hexapoda</taxon>
        <taxon>Insecta</taxon>
        <taxon>Pterygota</taxon>
        <taxon>Neoptera</taxon>
        <taxon>Endopterygota</taxon>
        <taxon>Lepidoptera</taxon>
        <taxon>Glossata</taxon>
        <taxon>Ditrysia</taxon>
        <taxon>Noctuoidea</taxon>
        <taxon>Noctuidae</taxon>
        <taxon>Noctuinae</taxon>
        <taxon>Athetis</taxon>
    </lineage>
</organism>
<dbReference type="EMBL" id="KT588156">
    <property type="protein sequence ID" value="AOE48066.1"/>
    <property type="molecule type" value="mRNA"/>
</dbReference>
<dbReference type="PANTHER" id="PTHR21137:SF35">
    <property type="entry name" value="ODORANT RECEPTOR 19A-RELATED"/>
    <property type="match status" value="1"/>
</dbReference>
<evidence type="ECO:0000313" key="11">
    <source>
        <dbReference type="EMBL" id="AOE48066.1"/>
    </source>
</evidence>
<dbReference type="AlphaFoldDB" id="A0A1B3B787"/>
<feature type="transmembrane region" description="Helical" evidence="10">
    <location>
        <begin position="135"/>
        <end position="157"/>
    </location>
</feature>
<comment type="similarity">
    <text evidence="10">Belongs to the insect chemoreceptor superfamily. Heteromeric odorant receptor channel (TC 1.A.69) family.</text>
</comment>
<dbReference type="GO" id="GO:0007165">
    <property type="term" value="P:signal transduction"/>
    <property type="evidence" value="ECO:0007669"/>
    <property type="project" value="UniProtKB-KW"/>
</dbReference>
<protein>
    <recommendedName>
        <fullName evidence="10">Odorant receptor</fullName>
    </recommendedName>
</protein>
<reference evidence="11" key="1">
    <citation type="journal article" date="2016" name="J. Asia-Pac. Entomol.">
        <title>Molecular identification and sex distribution of two chemosensory receptor families in Athetis lepigone by antennal transcriptome analysis.</title>
        <authorList>
            <person name="Zhang Y.-N."/>
            <person name="Ma J.-F."/>
            <person name="Sun L."/>
            <person name="Dong Z.-P."/>
            <person name="Li Z.-Q."/>
            <person name="Zhu X.-Y."/>
            <person name="Wang Y."/>
            <person name="Wang L."/>
            <person name="Deng D.-G."/>
            <person name="Li J.-B."/>
        </authorList>
    </citation>
    <scope>NUCLEOTIDE SEQUENCE</scope>
</reference>
<evidence type="ECO:0000256" key="2">
    <source>
        <dbReference type="ARBA" id="ARBA00022475"/>
    </source>
</evidence>
<evidence type="ECO:0000256" key="3">
    <source>
        <dbReference type="ARBA" id="ARBA00022606"/>
    </source>
</evidence>
<evidence type="ECO:0000256" key="9">
    <source>
        <dbReference type="ARBA" id="ARBA00023224"/>
    </source>
</evidence>
<evidence type="ECO:0000256" key="4">
    <source>
        <dbReference type="ARBA" id="ARBA00022692"/>
    </source>
</evidence>
<sequence>MVLQKVIKYTRELEDPKNPLLGPTLKGLYLFGLWQTGSKFRTTAYNLIHFSTLLFVISQCVDLYVVRHDINKVLNNMSLTALSIICVAKCYNYVMWQSEWRKLVQYISEEEITQIKREDPLIRKHMEDYTTYTRIITYLFWVMVFATNFLLIVTPFLKYVSSHSYRDDIRIGVEPLPQILSSWFPFDNTKMPGYLVCVFVHVIMGSQGSGVIAVYDMNAVAIMSYLKGQMIILTEKCNKLFDDVTSPEVVLDRIKECHRHHNALVKHCSIFTSLISPTMFIYVLMCSITICGSVVQYSSENATASQKLWVIQYTLGLISQLFLYCWHSNEVTVQSKLVDRGIYNSDWWKSDVRVRKQLLLLAGKLNQPFILNAGPYTTLSVPTFIEIMKGSYSFFTLFSQIQEN</sequence>
<evidence type="ECO:0000256" key="10">
    <source>
        <dbReference type="RuleBase" id="RU351113"/>
    </source>
</evidence>
<keyword evidence="2" id="KW-1003">Cell membrane</keyword>
<feature type="transmembrane region" description="Helical" evidence="10">
    <location>
        <begin position="309"/>
        <end position="326"/>
    </location>
</feature>
<keyword evidence="7 10" id="KW-0472">Membrane</keyword>
<dbReference type="GO" id="GO:0004984">
    <property type="term" value="F:olfactory receptor activity"/>
    <property type="evidence" value="ECO:0007669"/>
    <property type="project" value="InterPro"/>
</dbReference>
<dbReference type="PANTHER" id="PTHR21137">
    <property type="entry name" value="ODORANT RECEPTOR"/>
    <property type="match status" value="1"/>
</dbReference>
<evidence type="ECO:0000256" key="1">
    <source>
        <dbReference type="ARBA" id="ARBA00004651"/>
    </source>
</evidence>
<evidence type="ECO:0000256" key="8">
    <source>
        <dbReference type="ARBA" id="ARBA00023170"/>
    </source>
</evidence>
<feature type="transmembrane region" description="Helical" evidence="10">
    <location>
        <begin position="47"/>
        <end position="66"/>
    </location>
</feature>
<feature type="transmembrane region" description="Helical" evidence="10">
    <location>
        <begin position="279"/>
        <end position="297"/>
    </location>
</feature>